<sequence length="99" mass="11040">MFNVQTGLVQTGLWDLRPGTWDLGVTWDLSYPVPWALGGQVATLGLGLGLGLQSSKFKVQSSQPLYNHGPYILHMWAFFLSWTTTATTDQQMTYISSEQ</sequence>
<name>A0A9W6T5S8_AMBMO</name>
<keyword evidence="2" id="KW-1185">Reference proteome</keyword>
<protein>
    <submittedName>
        <fullName evidence="1">Unnamed protein product</fullName>
    </submittedName>
</protein>
<proteinExistence type="predicted"/>
<dbReference type="EMBL" id="BSXU01012393">
    <property type="protein sequence ID" value="GME77092.1"/>
    <property type="molecule type" value="Genomic_DNA"/>
</dbReference>
<dbReference type="AlphaFoldDB" id="A0A9W6T5S8"/>
<gene>
    <name evidence="1" type="ORF">Amon01_000959900</name>
</gene>
<dbReference type="Proteomes" id="UP001165063">
    <property type="component" value="Unassembled WGS sequence"/>
</dbReference>
<evidence type="ECO:0000313" key="1">
    <source>
        <dbReference type="EMBL" id="GME77092.1"/>
    </source>
</evidence>
<evidence type="ECO:0000313" key="2">
    <source>
        <dbReference type="Proteomes" id="UP001165063"/>
    </source>
</evidence>
<organism evidence="1 2">
    <name type="scientific">Ambrosiozyma monospora</name>
    <name type="common">Yeast</name>
    <name type="synonym">Endomycopsis monosporus</name>
    <dbReference type="NCBI Taxonomy" id="43982"/>
    <lineage>
        <taxon>Eukaryota</taxon>
        <taxon>Fungi</taxon>
        <taxon>Dikarya</taxon>
        <taxon>Ascomycota</taxon>
        <taxon>Saccharomycotina</taxon>
        <taxon>Pichiomycetes</taxon>
        <taxon>Pichiales</taxon>
        <taxon>Pichiaceae</taxon>
        <taxon>Ambrosiozyma</taxon>
    </lineage>
</organism>
<reference evidence="1" key="1">
    <citation type="submission" date="2023-04" db="EMBL/GenBank/DDBJ databases">
        <title>Ambrosiozyma monospora NBRC 1965.</title>
        <authorList>
            <person name="Ichikawa N."/>
            <person name="Sato H."/>
            <person name="Tonouchi N."/>
        </authorList>
    </citation>
    <scope>NUCLEOTIDE SEQUENCE</scope>
    <source>
        <strain evidence="1">NBRC 1965</strain>
    </source>
</reference>
<comment type="caution">
    <text evidence="1">The sequence shown here is derived from an EMBL/GenBank/DDBJ whole genome shotgun (WGS) entry which is preliminary data.</text>
</comment>
<accession>A0A9W6T5S8</accession>